<name>A0A1H8FZR6_9PROT</name>
<proteinExistence type="predicted"/>
<evidence type="ECO:0000313" key="1">
    <source>
        <dbReference type="EMBL" id="SEN37226.1"/>
    </source>
</evidence>
<dbReference type="RefSeq" id="WP_090632951.1">
    <property type="nucleotide sequence ID" value="NZ_FOCP01000015.1"/>
</dbReference>
<dbReference type="EMBL" id="FOCP01000015">
    <property type="protein sequence ID" value="SEN37226.1"/>
    <property type="molecule type" value="Genomic_DNA"/>
</dbReference>
<organism evidence="1 2">
    <name type="scientific">Nitrosomonas marina</name>
    <dbReference type="NCBI Taxonomy" id="917"/>
    <lineage>
        <taxon>Bacteria</taxon>
        <taxon>Pseudomonadati</taxon>
        <taxon>Pseudomonadota</taxon>
        <taxon>Betaproteobacteria</taxon>
        <taxon>Nitrosomonadales</taxon>
        <taxon>Nitrosomonadaceae</taxon>
        <taxon>Nitrosomonas</taxon>
    </lineage>
</organism>
<gene>
    <name evidence="1" type="ORF">SAMN05216325_11569</name>
</gene>
<protein>
    <submittedName>
        <fullName evidence="1">Uncharacterized protein</fullName>
    </submittedName>
</protein>
<dbReference type="AlphaFoldDB" id="A0A1H8FZR6"/>
<evidence type="ECO:0000313" key="2">
    <source>
        <dbReference type="Proteomes" id="UP000199459"/>
    </source>
</evidence>
<sequence>MRHNAARDRQSMRHNAARDRLSHPIWQVRQYVAFSEVYPLITMVQDETLRPAKLYTHYQAFFNDLFLNKSDTEAEYRSTGRYRFFFRGYRSLTERNEVLVK</sequence>
<reference evidence="1 2" key="1">
    <citation type="submission" date="2016-10" db="EMBL/GenBank/DDBJ databases">
        <authorList>
            <person name="de Groot N.N."/>
        </authorList>
    </citation>
    <scope>NUCLEOTIDE SEQUENCE [LARGE SCALE GENOMIC DNA]</scope>
    <source>
        <strain evidence="1 2">Nm22</strain>
    </source>
</reference>
<accession>A0A1H8FZR6</accession>
<dbReference type="Proteomes" id="UP000199459">
    <property type="component" value="Unassembled WGS sequence"/>
</dbReference>